<accession>A0A1J5TQA8</accession>
<dbReference type="Gene3D" id="3.90.550.10">
    <property type="entry name" value="Spore Coat Polysaccharide Biosynthesis Protein SpsA, Chain A"/>
    <property type="match status" value="1"/>
</dbReference>
<dbReference type="EMBL" id="MLJW01000008">
    <property type="protein sequence ID" value="OIR15884.1"/>
    <property type="molecule type" value="Genomic_DNA"/>
</dbReference>
<name>A0A1J5TQA8_9ZZZZ</name>
<dbReference type="PANTHER" id="PTHR43685">
    <property type="entry name" value="GLYCOSYLTRANSFERASE"/>
    <property type="match status" value="1"/>
</dbReference>
<keyword evidence="2 5" id="KW-0328">Glycosyltransferase</keyword>
<evidence type="ECO:0000313" key="5">
    <source>
        <dbReference type="EMBL" id="OIR15884.1"/>
    </source>
</evidence>
<gene>
    <name evidence="5" type="primary">epsE_8</name>
    <name evidence="5" type="ORF">GALL_33850</name>
</gene>
<dbReference type="Pfam" id="PF00535">
    <property type="entry name" value="Glycos_transf_2"/>
    <property type="match status" value="1"/>
</dbReference>
<evidence type="ECO:0000256" key="2">
    <source>
        <dbReference type="ARBA" id="ARBA00022676"/>
    </source>
</evidence>
<evidence type="ECO:0000256" key="1">
    <source>
        <dbReference type="ARBA" id="ARBA00006739"/>
    </source>
</evidence>
<proteinExistence type="inferred from homology"/>
<dbReference type="SUPFAM" id="SSF53448">
    <property type="entry name" value="Nucleotide-diphospho-sugar transferases"/>
    <property type="match status" value="1"/>
</dbReference>
<dbReference type="PANTHER" id="PTHR43685:SF5">
    <property type="entry name" value="GLYCOSYLTRANSFERASE EPSE-RELATED"/>
    <property type="match status" value="1"/>
</dbReference>
<evidence type="ECO:0000259" key="4">
    <source>
        <dbReference type="Pfam" id="PF00535"/>
    </source>
</evidence>
<feature type="domain" description="Glycosyltransferase 2-like" evidence="4">
    <location>
        <begin position="9"/>
        <end position="170"/>
    </location>
</feature>
<reference evidence="5" key="1">
    <citation type="submission" date="2016-10" db="EMBL/GenBank/DDBJ databases">
        <title>Sequence of Gallionella enrichment culture.</title>
        <authorList>
            <person name="Poehlein A."/>
            <person name="Muehling M."/>
            <person name="Daniel R."/>
        </authorList>
    </citation>
    <scope>NUCLEOTIDE SEQUENCE</scope>
</reference>
<organism evidence="5">
    <name type="scientific">mine drainage metagenome</name>
    <dbReference type="NCBI Taxonomy" id="410659"/>
    <lineage>
        <taxon>unclassified sequences</taxon>
        <taxon>metagenomes</taxon>
        <taxon>ecological metagenomes</taxon>
    </lineage>
</organism>
<sequence length="383" mass="44380">MKKASPKVSVILTSYNHAKYVREAIDSVINQTFNDFELIIIDDTSSDNSWELISEYVDPRIRAFRNETNMGPVFCVNKAISELASGNYIAIHHSDDVWELNKLQKQLDFLAANPNIGAVFSNTHLIDERGQPLADRSNAYYSIFNQSNRSRQEWLRHFFFRGNALCHPSILIRKQCYEDCGLYLDYLAQLPDFDMWIRLCFKYDIHVLPERLVRFRVLDNEANSSGNRPEVRIRYRSEAHYISQYYFNISSFDELVTIFPEAKEYYRSNGCELKFIMAIIAVGEKSPPWAKLFGIETLFELLSDAGTREIIRSLYQFESRELIALTGKFDLFFLESVAYLNHEVAKCNALISKQAELIEQLTRLAQIDGAMESNRQIPKPSHS</sequence>
<comment type="caution">
    <text evidence="5">The sequence shown here is derived from an EMBL/GenBank/DDBJ whole genome shotgun (WGS) entry which is preliminary data.</text>
</comment>
<protein>
    <submittedName>
        <fullName evidence="5">Putative glycosyltransferase EpsE</fullName>
        <ecNumber evidence="5">2.4.-.-</ecNumber>
    </submittedName>
</protein>
<comment type="similarity">
    <text evidence="1">Belongs to the glycosyltransferase 2 family.</text>
</comment>
<dbReference type="InterPro" id="IPR029044">
    <property type="entry name" value="Nucleotide-diphossugar_trans"/>
</dbReference>
<evidence type="ECO:0000256" key="3">
    <source>
        <dbReference type="ARBA" id="ARBA00022679"/>
    </source>
</evidence>
<dbReference type="AlphaFoldDB" id="A0A1J5TQA8"/>
<dbReference type="InterPro" id="IPR050834">
    <property type="entry name" value="Glycosyltransf_2"/>
</dbReference>
<dbReference type="EC" id="2.4.-.-" evidence="5"/>
<keyword evidence="3 5" id="KW-0808">Transferase</keyword>
<dbReference type="GO" id="GO:0016757">
    <property type="term" value="F:glycosyltransferase activity"/>
    <property type="evidence" value="ECO:0007669"/>
    <property type="project" value="UniProtKB-KW"/>
</dbReference>
<dbReference type="InterPro" id="IPR001173">
    <property type="entry name" value="Glyco_trans_2-like"/>
</dbReference>